<evidence type="ECO:0000313" key="2">
    <source>
        <dbReference type="EMBL" id="KAJ8602835.1"/>
    </source>
</evidence>
<dbReference type="InterPro" id="IPR001849">
    <property type="entry name" value="PH_domain"/>
</dbReference>
<dbReference type="EMBL" id="JAQMWT010000366">
    <property type="protein sequence ID" value="KAJ8602835.1"/>
    <property type="molecule type" value="Genomic_DNA"/>
</dbReference>
<dbReference type="Gene3D" id="2.30.29.30">
    <property type="entry name" value="Pleckstrin-homology domain (PH domain)/Phosphotyrosine-binding domain (PTB)"/>
    <property type="match status" value="1"/>
</dbReference>
<accession>A0AAD7UDC2</accession>
<dbReference type="CDD" id="cd00821">
    <property type="entry name" value="PH"/>
    <property type="match status" value="1"/>
</dbReference>
<sequence>MARADRFFARTPPRRTSDRIGHPAAEALRLSDAHDPPKPLFSWFRWGDALDASQEEAAGWLHHETSKRRWFVLRSNEIVGPFLEYFAAPGGKRFGRIMLHGCEISAGSDADSMFEFIVAHPHQRTARLSCVNLQTRKQWVSVLSQLIREHAQAERQADADYKASLRKLHANDPQLHHKKLAQRSARRRITILDARANADDTSS</sequence>
<evidence type="ECO:0000259" key="1">
    <source>
        <dbReference type="PROSITE" id="PS50003"/>
    </source>
</evidence>
<dbReference type="Proteomes" id="UP001230188">
    <property type="component" value="Unassembled WGS sequence"/>
</dbReference>
<dbReference type="SUPFAM" id="SSF50729">
    <property type="entry name" value="PH domain-like"/>
    <property type="match status" value="1"/>
</dbReference>
<name>A0AAD7UDC2_9STRA</name>
<dbReference type="InterPro" id="IPR011993">
    <property type="entry name" value="PH-like_dom_sf"/>
</dbReference>
<protein>
    <recommendedName>
        <fullName evidence="1">PH domain-containing protein</fullName>
    </recommendedName>
</protein>
<proteinExistence type="predicted"/>
<evidence type="ECO:0000313" key="3">
    <source>
        <dbReference type="Proteomes" id="UP001230188"/>
    </source>
</evidence>
<feature type="domain" description="PH" evidence="1">
    <location>
        <begin position="54"/>
        <end position="148"/>
    </location>
</feature>
<dbReference type="PROSITE" id="PS50003">
    <property type="entry name" value="PH_DOMAIN"/>
    <property type="match status" value="1"/>
</dbReference>
<dbReference type="Pfam" id="PF00169">
    <property type="entry name" value="PH"/>
    <property type="match status" value="1"/>
</dbReference>
<organism evidence="2 3">
    <name type="scientific">Chrysophaeum taylorii</name>
    <dbReference type="NCBI Taxonomy" id="2483200"/>
    <lineage>
        <taxon>Eukaryota</taxon>
        <taxon>Sar</taxon>
        <taxon>Stramenopiles</taxon>
        <taxon>Ochrophyta</taxon>
        <taxon>Pelagophyceae</taxon>
        <taxon>Pelagomonadales</taxon>
        <taxon>Pelagomonadaceae</taxon>
        <taxon>Chrysophaeum</taxon>
    </lineage>
</organism>
<keyword evidence="3" id="KW-1185">Reference proteome</keyword>
<comment type="caution">
    <text evidence="2">The sequence shown here is derived from an EMBL/GenBank/DDBJ whole genome shotgun (WGS) entry which is preliminary data.</text>
</comment>
<gene>
    <name evidence="2" type="ORF">CTAYLR_002631</name>
</gene>
<dbReference type="AlphaFoldDB" id="A0AAD7UDC2"/>
<reference evidence="2" key="1">
    <citation type="submission" date="2023-01" db="EMBL/GenBank/DDBJ databases">
        <title>Metagenome sequencing of chrysophaentin producing Chrysophaeum taylorii.</title>
        <authorList>
            <person name="Davison J."/>
            <person name="Bewley C."/>
        </authorList>
    </citation>
    <scope>NUCLEOTIDE SEQUENCE</scope>
    <source>
        <strain evidence="2">NIES-1699</strain>
    </source>
</reference>
<dbReference type="SMART" id="SM00233">
    <property type="entry name" value="PH"/>
    <property type="match status" value="1"/>
</dbReference>